<dbReference type="PANTHER" id="PTHR45138">
    <property type="entry name" value="REGULATORY COMPONENTS OF SENSORY TRANSDUCTION SYSTEM"/>
    <property type="match status" value="1"/>
</dbReference>
<dbReference type="NCBIfam" id="TIGR00254">
    <property type="entry name" value="GGDEF"/>
    <property type="match status" value="1"/>
</dbReference>
<comment type="caution">
    <text evidence="5">The sequence shown here is derived from an EMBL/GenBank/DDBJ whole genome shotgun (WGS) entry which is preliminary data.</text>
</comment>
<dbReference type="Gene3D" id="3.30.70.270">
    <property type="match status" value="1"/>
</dbReference>
<gene>
    <name evidence="5" type="ORF">SAMN06264868_1138</name>
</gene>
<evidence type="ECO:0000259" key="4">
    <source>
        <dbReference type="PROSITE" id="PS50887"/>
    </source>
</evidence>
<evidence type="ECO:0000256" key="1">
    <source>
        <dbReference type="ARBA" id="ARBA00012528"/>
    </source>
</evidence>
<dbReference type="GO" id="GO:0005886">
    <property type="term" value="C:plasma membrane"/>
    <property type="evidence" value="ECO:0007669"/>
    <property type="project" value="TreeGrafter"/>
</dbReference>
<dbReference type="Proteomes" id="UP001157947">
    <property type="component" value="Unassembled WGS sequence"/>
</dbReference>
<dbReference type="PANTHER" id="PTHR45138:SF9">
    <property type="entry name" value="DIGUANYLATE CYCLASE DGCM-RELATED"/>
    <property type="match status" value="1"/>
</dbReference>
<organism evidence="5 6">
    <name type="scientific">Venenivibrio stagnispumantis</name>
    <dbReference type="NCBI Taxonomy" id="407998"/>
    <lineage>
        <taxon>Bacteria</taxon>
        <taxon>Pseudomonadati</taxon>
        <taxon>Aquificota</taxon>
        <taxon>Aquificia</taxon>
        <taxon>Aquificales</taxon>
        <taxon>Hydrogenothermaceae</taxon>
        <taxon>Venenivibrio</taxon>
    </lineage>
</organism>
<evidence type="ECO:0000256" key="2">
    <source>
        <dbReference type="ARBA" id="ARBA00034247"/>
    </source>
</evidence>
<evidence type="ECO:0000256" key="3">
    <source>
        <dbReference type="SAM" id="Coils"/>
    </source>
</evidence>
<dbReference type="InterPro" id="IPR000160">
    <property type="entry name" value="GGDEF_dom"/>
</dbReference>
<dbReference type="AlphaFoldDB" id="A0AA46AEU8"/>
<dbReference type="GO" id="GO:0052621">
    <property type="term" value="F:diguanylate cyclase activity"/>
    <property type="evidence" value="ECO:0007669"/>
    <property type="project" value="UniProtKB-EC"/>
</dbReference>
<dbReference type="Pfam" id="PF00990">
    <property type="entry name" value="GGDEF"/>
    <property type="match status" value="1"/>
</dbReference>
<feature type="domain" description="GGDEF" evidence="4">
    <location>
        <begin position="210"/>
        <end position="340"/>
    </location>
</feature>
<feature type="coiled-coil region" evidence="3">
    <location>
        <begin position="131"/>
        <end position="183"/>
    </location>
</feature>
<accession>A0AA46AEU8</accession>
<dbReference type="FunFam" id="3.30.70.270:FF:000001">
    <property type="entry name" value="Diguanylate cyclase domain protein"/>
    <property type="match status" value="1"/>
</dbReference>
<comment type="catalytic activity">
    <reaction evidence="2">
        <text>2 GTP = 3',3'-c-di-GMP + 2 diphosphate</text>
        <dbReference type="Rhea" id="RHEA:24898"/>
        <dbReference type="ChEBI" id="CHEBI:33019"/>
        <dbReference type="ChEBI" id="CHEBI:37565"/>
        <dbReference type="ChEBI" id="CHEBI:58805"/>
        <dbReference type="EC" id="2.7.7.65"/>
    </reaction>
</comment>
<proteinExistence type="predicted"/>
<name>A0AA46AEU8_9AQUI</name>
<protein>
    <recommendedName>
        <fullName evidence="1">diguanylate cyclase</fullName>
        <ecNumber evidence="1">2.7.7.65</ecNumber>
    </recommendedName>
</protein>
<dbReference type="EC" id="2.7.7.65" evidence="1"/>
<evidence type="ECO:0000313" key="5">
    <source>
        <dbReference type="EMBL" id="SMP14758.1"/>
    </source>
</evidence>
<dbReference type="SUPFAM" id="SSF55073">
    <property type="entry name" value="Nucleotide cyclase"/>
    <property type="match status" value="1"/>
</dbReference>
<dbReference type="InterPro" id="IPR050469">
    <property type="entry name" value="Diguanylate_Cyclase"/>
</dbReference>
<keyword evidence="3" id="KW-0175">Coiled coil</keyword>
<dbReference type="GO" id="GO:1902201">
    <property type="term" value="P:negative regulation of bacterial-type flagellum-dependent cell motility"/>
    <property type="evidence" value="ECO:0007669"/>
    <property type="project" value="TreeGrafter"/>
</dbReference>
<dbReference type="RefSeq" id="WP_265134785.1">
    <property type="nucleotide sequence ID" value="NZ_FXTX01000013.1"/>
</dbReference>
<dbReference type="InterPro" id="IPR029787">
    <property type="entry name" value="Nucleotide_cyclase"/>
</dbReference>
<dbReference type="InterPro" id="IPR043128">
    <property type="entry name" value="Rev_trsase/Diguanyl_cyclase"/>
</dbReference>
<dbReference type="CDD" id="cd01949">
    <property type="entry name" value="GGDEF"/>
    <property type="match status" value="1"/>
</dbReference>
<dbReference type="EMBL" id="FXTX01000013">
    <property type="protein sequence ID" value="SMP14758.1"/>
    <property type="molecule type" value="Genomic_DNA"/>
</dbReference>
<dbReference type="SMART" id="SM00267">
    <property type="entry name" value="GGDEF"/>
    <property type="match status" value="1"/>
</dbReference>
<dbReference type="PROSITE" id="PS50887">
    <property type="entry name" value="GGDEF"/>
    <property type="match status" value="1"/>
</dbReference>
<sequence length="340" mass="40042">MDCKFLKILNEKQTLNEKEIKFITDIAKESLKIMVRNKIPLIPDNFEKIFIVFCHFMEQKKYFADIDVMSLYKNFLEININKFQEKENIDPKKLEDLTVKIGENIEIIKNIINKNYKNLQKSEDTLQHYAKDLSLDKIDEILEEIKKLRKQNATIKNKIEERQDKIKNLKKEIENAKREANIDFLTGLYNRRSFFRALEDYFKIYKEKDVIFSIILFDIDHFKKINDTYGHDAGDLVLIDVASVLKSNLKSSTISGRIGGEEFGILMLDNLERAVNVAEMLRRTFETRKIIYQDKTIKYTASFGVTQIKKDDNIDSFLKRADELLYFAKKLGRNTVVSDM</sequence>
<evidence type="ECO:0000313" key="6">
    <source>
        <dbReference type="Proteomes" id="UP001157947"/>
    </source>
</evidence>
<reference evidence="5" key="1">
    <citation type="submission" date="2017-05" db="EMBL/GenBank/DDBJ databases">
        <authorList>
            <person name="Varghese N."/>
            <person name="Submissions S."/>
        </authorList>
    </citation>
    <scope>NUCLEOTIDE SEQUENCE</scope>
    <source>
        <strain evidence="5">DSM 18763</strain>
    </source>
</reference>
<dbReference type="GO" id="GO:0043709">
    <property type="term" value="P:cell adhesion involved in single-species biofilm formation"/>
    <property type="evidence" value="ECO:0007669"/>
    <property type="project" value="TreeGrafter"/>
</dbReference>
<keyword evidence="6" id="KW-1185">Reference proteome</keyword>